<organism evidence="1 2">
    <name type="scientific">Xylaria curta</name>
    <dbReference type="NCBI Taxonomy" id="42375"/>
    <lineage>
        <taxon>Eukaryota</taxon>
        <taxon>Fungi</taxon>
        <taxon>Dikarya</taxon>
        <taxon>Ascomycota</taxon>
        <taxon>Pezizomycotina</taxon>
        <taxon>Sordariomycetes</taxon>
        <taxon>Xylariomycetidae</taxon>
        <taxon>Xylariales</taxon>
        <taxon>Xylariaceae</taxon>
        <taxon>Xylaria</taxon>
    </lineage>
</organism>
<reference evidence="1" key="1">
    <citation type="submission" date="2022-10" db="EMBL/GenBank/DDBJ databases">
        <title>Genome Sequence of Xylaria curta.</title>
        <authorList>
            <person name="Buettner E."/>
        </authorList>
    </citation>
    <scope>NUCLEOTIDE SEQUENCE</scope>
    <source>
        <strain evidence="1">Babe10</strain>
    </source>
</reference>
<dbReference type="EMBL" id="JAPDGR010000033">
    <property type="protein sequence ID" value="KAJ2998193.1"/>
    <property type="molecule type" value="Genomic_DNA"/>
</dbReference>
<evidence type="ECO:0000313" key="2">
    <source>
        <dbReference type="Proteomes" id="UP001143856"/>
    </source>
</evidence>
<keyword evidence="2" id="KW-1185">Reference proteome</keyword>
<comment type="caution">
    <text evidence="1">The sequence shown here is derived from an EMBL/GenBank/DDBJ whole genome shotgun (WGS) entry which is preliminary data.</text>
</comment>
<name>A0ACC1PS50_9PEZI</name>
<proteinExistence type="predicted"/>
<dbReference type="Proteomes" id="UP001143856">
    <property type="component" value="Unassembled WGS sequence"/>
</dbReference>
<gene>
    <name evidence="1" type="ORF">NUW58_g399</name>
</gene>
<accession>A0ACC1PS50</accession>
<sequence length="880" mass="96656">MGYHIIVHDLRDFVRRCDTRQAAFDNAIKSAIVNGGKEEMDLENISDMESYYSFCHQLLHWVPDVSTEGDALLRKLLVFYWLFNQPELAQYQTPIRPESINDDPQWLTFWLVTFARELGKFLDTPASTTAIRTFYQSPLYNVESKLWQDEPPNGWASFNQFFARRWKDIRIARPLSPNDSGDNVIVSCADSRFNGNWPVDKGVVTLKSFQWPVSKLLQGEEFDGKSFMHAFLGPTDYHRQHAPVSGKVIQAKVIQEQVYLQVTKDPENVGLAPNRGLLVPKAPPQPQGSRGKDLYRLEAPDDGGYQWCQTRGLIIIETERYGKVAILPIGMAHVSSVVLSVSVGEVVDKGSEISYFQFGGSDVVMVFERDVQYTAKKGDKCNRDRKEMVDAMGLSSIVDIQMRRLRLGLPYHYQYAKFDEREAGAILRCSDPSSTIVSQASLPFSSNIYLDTRSYISNILYIMRPSFWSYVLMAGHCVALGDLAALLAFHDDLSTLLELVGLVDGLADTLSSASNVTIVAPTNEAFAKVPRDVPEGEAIELHNDTIAIGALLANHVFRGVYPSNVITDIPTFAQTLLDDSYITERQPFSNFTGGAYNGLVKNGDDVCILSGEQTISTVTEADITLGEGITIHKIDTVLSFGAPLQLFTYQAGYLATNAALEAAHLGFSLGETGADVQGLNISDYTIFVPSDEAFESIDSVLESADTETLREVFRYHIIPNNVIFSPSLSNVTVPSLQGANLTFTALPDGSAWVNNAKITFPNTILYNGIAHVIDSVLSLGDFDRASLKPSAPASERVAFPRASPVSTLPFSSVAFSTDRMTYTTTLELLQTIAAIATPSAEATMTLSGQPVPTQTGSGGGIFPSAILTLSVIMGAVAFLF</sequence>
<protein>
    <submittedName>
        <fullName evidence="1">Uncharacterized protein</fullName>
    </submittedName>
</protein>
<evidence type="ECO:0000313" key="1">
    <source>
        <dbReference type="EMBL" id="KAJ2998193.1"/>
    </source>
</evidence>